<evidence type="ECO:0000256" key="1">
    <source>
        <dbReference type="SAM" id="MobiDB-lite"/>
    </source>
</evidence>
<gene>
    <name evidence="2" type="ORF">JCGZ_11219</name>
</gene>
<accession>A0A067KDP0</accession>
<dbReference type="EMBL" id="KK914534">
    <property type="protein sequence ID" value="KDP34336.1"/>
    <property type="molecule type" value="Genomic_DNA"/>
</dbReference>
<evidence type="ECO:0000313" key="3">
    <source>
        <dbReference type="Proteomes" id="UP000027138"/>
    </source>
</evidence>
<feature type="region of interest" description="Disordered" evidence="1">
    <location>
        <begin position="226"/>
        <end position="281"/>
    </location>
</feature>
<proteinExistence type="predicted"/>
<sequence>MYGLVVAVSQTGSSFGHWRYGLTSTASTQAVRAVTLQLILGGSLDIWRTATIPMPVTRIPSTGGASLTIGRCLIVEAAAEAEAAMAAPAGPAGVVLGDVPFSPGMEVVLDPGLGLGSAISIPADHRQAPPPPQLDPEHATHVPAQRYQELCQRFGFVRSFIARLYSERHERVEMCIIWHIIEKKPFNLCHTICDKMRNSPKKLPYSMVLTPVFEFLEVKLNESEGHNVSKLDSGSLKLKDEEGDEEKEKGIEEEKEKKEKKEKEEKGEEAEKRREEKKNGK</sequence>
<organism evidence="2 3">
    <name type="scientific">Jatropha curcas</name>
    <name type="common">Barbados nut</name>
    <dbReference type="NCBI Taxonomy" id="180498"/>
    <lineage>
        <taxon>Eukaryota</taxon>
        <taxon>Viridiplantae</taxon>
        <taxon>Streptophyta</taxon>
        <taxon>Embryophyta</taxon>
        <taxon>Tracheophyta</taxon>
        <taxon>Spermatophyta</taxon>
        <taxon>Magnoliopsida</taxon>
        <taxon>eudicotyledons</taxon>
        <taxon>Gunneridae</taxon>
        <taxon>Pentapetalae</taxon>
        <taxon>rosids</taxon>
        <taxon>fabids</taxon>
        <taxon>Malpighiales</taxon>
        <taxon>Euphorbiaceae</taxon>
        <taxon>Crotonoideae</taxon>
        <taxon>Jatropheae</taxon>
        <taxon>Jatropha</taxon>
    </lineage>
</organism>
<feature type="compositionally biased region" description="Basic and acidic residues" evidence="1">
    <location>
        <begin position="246"/>
        <end position="281"/>
    </location>
</feature>
<evidence type="ECO:0000313" key="2">
    <source>
        <dbReference type="EMBL" id="KDP34336.1"/>
    </source>
</evidence>
<dbReference type="Proteomes" id="UP000027138">
    <property type="component" value="Unassembled WGS sequence"/>
</dbReference>
<name>A0A067KDP0_JATCU</name>
<dbReference type="AlphaFoldDB" id="A0A067KDP0"/>
<keyword evidence="3" id="KW-1185">Reference proteome</keyword>
<protein>
    <submittedName>
        <fullName evidence="2">Uncharacterized protein</fullName>
    </submittedName>
</protein>
<dbReference type="STRING" id="180498.A0A067KDP0"/>
<reference evidence="2 3" key="1">
    <citation type="journal article" date="2014" name="PLoS ONE">
        <title>Global Analysis of Gene Expression Profiles in Physic Nut (Jatropha curcas L.) Seedlings Exposed to Salt Stress.</title>
        <authorList>
            <person name="Zhang L."/>
            <person name="Zhang C."/>
            <person name="Wu P."/>
            <person name="Chen Y."/>
            <person name="Li M."/>
            <person name="Jiang H."/>
            <person name="Wu G."/>
        </authorList>
    </citation>
    <scope>NUCLEOTIDE SEQUENCE [LARGE SCALE GENOMIC DNA]</scope>
    <source>
        <strain evidence="3">cv. GZQX0401</strain>
        <tissue evidence="2">Young leaves</tissue>
    </source>
</reference>